<feature type="compositionally biased region" description="Basic residues" evidence="1">
    <location>
        <begin position="1671"/>
        <end position="1680"/>
    </location>
</feature>
<dbReference type="GO" id="GO:0005615">
    <property type="term" value="C:extracellular space"/>
    <property type="evidence" value="ECO:0007669"/>
    <property type="project" value="TreeGrafter"/>
</dbReference>
<feature type="region of interest" description="Disordered" evidence="1">
    <location>
        <begin position="1046"/>
        <end position="1065"/>
    </location>
</feature>
<sequence length="1753" mass="197466">MSLTPGSQQQGMNCQELTSGWQGMKSVMLEPEPMKELIPGPMLTSVKFSSLSPESQQQVVKTLEFTSESKVQSAKHKELSLVSLQQTIKSMESAPGILLQRVKSEELTSKPGYQLIDSFEVIPKTDHQFAEYAEMIPKPRHQVSKSVNLISIPINQSIESSEMIPESAYQGTETVAESVGFTPNTARKVMQSSGMPQMLDLQVPESVDLTPVLGGQGSKSLELTAEKSYQVPETLELYTQAWPQVKDLGMLYTRPLQKVVESEGMTPELKHHITESMGLTFEPRLQGEDSLRMTPKPINQATEYTERPPRPCPQALEPVEVMSEKKLQREESVASIPKSLYHVPESSGMTPGLAYQVHESVELPSETRVQVEEPMELTAMSLDHMRSSETISELGYQAPESVDWTSKQQLQVEGSLDLPPKQTDQVAESQELTSKIWQQEKGPMGLTQSQYQGMKYSGTHPGPPDQIREFMKISPKPLSQVTESTSTQLQISKSIGVTPFVPLKVVESVEVTPGPSLQVVKSVALTPGPTLQMAEPVELPPKRKDMRPSGLWLQDMNSQKLVTEPIHHILEIIELTGFQIIKTVLIPGLPLQIVKSEEIAPGPVPQFVSEQTEVAIALGLEKMEYLDLYPRPHIQELIRPVELTPRANVQVKSGELTPHQTSPFEKPIVLTREQEFQAVKSIGKKSDPPQVMEPEDLNLGQVYQNRESEELTSGEELQVAKYLSKFIASSSSQLIPSPLKITSELGGHWDPEMPEVSRDLGIKNLETDILQPGESYTDPTVIQSSVLPLDLFNQPSVQTAITVEIPHPEIPAVDVISKEITKRQQMEELDNPLQLEYGLRNLSQHLSRSCRLPSRISQAGSGARRALTWSILGRQQNVCESHAWKQRLPRKYLSHMVMLGNVLGATMEKKSCSQIYPAERVPADTCQSIQKLFGVPAELMKFPQSLVERGQSINSHPSVVKNYIQRHTSCHGGQEKRMALRMWTRGSPSSIIQQYSGTRVGIKKTNSRLSDISQEVSKHMPFSHIRDQIPAPVKSESSLRTFFRREDSIPVEESENSQNDSQTSIFEPQHSLEPNYLPEAKTDCSEQSQLLQDLQLKIAAKLLRSQLPPNVPPPVATGLVLKYPICLQCGRCSGFNCCHKLQATFGPYLLIYPQLHLVSTPEGHGEIRVHLGFRLRTGKRSQVSKHPGRDRPVIPKSPISPPQRKTKIYTRAFKSPIPTTDFWTGPSQSLTPIQVHIRQGQHGSTEPVGKTEIGKSGHYEFTQVHSLPESSSESNPDEKWAKVTSQKTPNPKYPMKKVTKEVRIQSSGSLIKSPSRELPAHLRRKRIGATQTTPAFLNRKSKKSSQPTFTQMLFQALKQAFLTTHRVMASTVQKPEDRAKPDNLWLSKNSPLKQKAKEYCLSRDISRDRRPLVKVRPTDPTTKQGRTAQLRSAQQPKRGSFFQPRPTQLPKSIVSKKDITFQTTSSRQPLGIAQNVNSSRAKKNFRTEISSPESKNLPKPSTTVQAREGSLHGSSMKRTPHGHFKEKPTYKEQNHFSSPSERSHRSSSKRTRCSLPKRKHHRPSERIRHSSSERTHHSPSVRRQRILSERRCHSPSERTHFSPSERSRRSPSEKRRYNPERSPHSYSGRTYHRPPERNRSSPSERTHRSHSKRTHRGHSERSRRSPSERSRRSHAKRTHRSHSERSRRSHSETTHSSPSERSRQSSSKRSRDCTPKERITHSAPGDRARHSLPKDFISYSNTKKHRSRASLEA</sequence>
<dbReference type="PANTHER" id="PTHR33888:SF1">
    <property type="entry name" value="RIKEN CDNA 4932415D10 GENE"/>
    <property type="match status" value="1"/>
</dbReference>
<organism evidence="2 3">
    <name type="scientific">Orycteropus afer afer</name>
    <dbReference type="NCBI Taxonomy" id="1230840"/>
    <lineage>
        <taxon>Eukaryota</taxon>
        <taxon>Metazoa</taxon>
        <taxon>Chordata</taxon>
        <taxon>Craniata</taxon>
        <taxon>Vertebrata</taxon>
        <taxon>Euteleostomi</taxon>
        <taxon>Mammalia</taxon>
        <taxon>Eutheria</taxon>
        <taxon>Afrotheria</taxon>
        <taxon>Tubulidentata</taxon>
        <taxon>Orycteropodidae</taxon>
        <taxon>Orycteropus</taxon>
    </lineage>
</organism>
<feature type="compositionally biased region" description="Basic and acidic residues" evidence="1">
    <location>
        <begin position="1657"/>
        <end position="1670"/>
    </location>
</feature>
<feature type="compositionally biased region" description="Basic and acidic residues" evidence="1">
    <location>
        <begin position="1564"/>
        <end position="1576"/>
    </location>
</feature>
<accession>A0A8B6ZN18</accession>
<dbReference type="PANTHER" id="PTHR33888">
    <property type="entry name" value="RIKEN CDNA 4932415D10 GENE"/>
    <property type="match status" value="1"/>
</dbReference>
<feature type="compositionally biased region" description="Basic residues" evidence="1">
    <location>
        <begin position="1545"/>
        <end position="1563"/>
    </location>
</feature>
<dbReference type="Proteomes" id="UP000694850">
    <property type="component" value="Unplaced"/>
</dbReference>
<feature type="compositionally biased region" description="Polar residues" evidence="1">
    <location>
        <begin position="1265"/>
        <end position="1274"/>
    </location>
</feature>
<name>A0A8B6ZN18_ORYAF</name>
<feature type="region of interest" description="Disordered" evidence="1">
    <location>
        <begin position="1178"/>
        <end position="1202"/>
    </location>
</feature>
<feature type="compositionally biased region" description="Basic and acidic residues" evidence="1">
    <location>
        <begin position="1681"/>
        <end position="1733"/>
    </location>
</feature>
<feature type="compositionally biased region" description="Basic and acidic residues" evidence="1">
    <location>
        <begin position="1633"/>
        <end position="1646"/>
    </location>
</feature>
<keyword evidence="2" id="KW-1185">Reference proteome</keyword>
<feature type="compositionally biased region" description="Basic and acidic residues" evidence="1">
    <location>
        <begin position="1523"/>
        <end position="1534"/>
    </location>
</feature>
<feature type="region of interest" description="Disordered" evidence="1">
    <location>
        <begin position="1265"/>
        <end position="1293"/>
    </location>
</feature>
<evidence type="ECO:0000256" key="1">
    <source>
        <dbReference type="SAM" id="MobiDB-lite"/>
    </source>
</evidence>
<feature type="region of interest" description="Disordered" evidence="1">
    <location>
        <begin position="1403"/>
        <end position="1753"/>
    </location>
</feature>
<dbReference type="RefSeq" id="XP_007937093.1">
    <property type="nucleotide sequence ID" value="XM_007938902.1"/>
</dbReference>
<dbReference type="OrthoDB" id="9450569at2759"/>
<feature type="compositionally biased region" description="Polar residues" evidence="1">
    <location>
        <begin position="1419"/>
        <end position="1437"/>
    </location>
</feature>
<feature type="compositionally biased region" description="Polar residues" evidence="1">
    <location>
        <begin position="1487"/>
        <end position="1505"/>
    </location>
</feature>
<gene>
    <name evidence="3" type="primary">CUNH2orf16</name>
</gene>
<feature type="compositionally biased region" description="Polar residues" evidence="1">
    <location>
        <begin position="1056"/>
        <end position="1065"/>
    </location>
</feature>
<feature type="compositionally biased region" description="Polar residues" evidence="1">
    <location>
        <begin position="1460"/>
        <end position="1479"/>
    </location>
</feature>
<feature type="compositionally biased region" description="Basic residues" evidence="1">
    <location>
        <begin position="1647"/>
        <end position="1656"/>
    </location>
</feature>
<proteinExistence type="predicted"/>
<reference evidence="3" key="1">
    <citation type="submission" date="2025-08" db="UniProtKB">
        <authorList>
            <consortium name="RefSeq"/>
        </authorList>
    </citation>
    <scope>IDENTIFICATION</scope>
</reference>
<feature type="compositionally biased region" description="Basic residues" evidence="1">
    <location>
        <begin position="1742"/>
        <end position="1753"/>
    </location>
</feature>
<evidence type="ECO:0000313" key="2">
    <source>
        <dbReference type="Proteomes" id="UP000694850"/>
    </source>
</evidence>
<protein>
    <submittedName>
        <fullName evidence="3">Uncharacterized protein C2orf16 homolog</fullName>
    </submittedName>
</protein>
<feature type="compositionally biased region" description="Basic and acidic residues" evidence="1">
    <location>
        <begin position="1586"/>
        <end position="1623"/>
    </location>
</feature>
<evidence type="ECO:0000313" key="3">
    <source>
        <dbReference type="RefSeq" id="XP_007937093.1"/>
    </source>
</evidence>